<comment type="caution">
    <text evidence="1">The sequence shown here is derived from an EMBL/GenBank/DDBJ whole genome shotgun (WGS) entry which is preliminary data.</text>
</comment>
<proteinExistence type="predicted"/>
<sequence length="81" mass="8844">RRAHFPDPAPPPTGQSSAPIWARHNGAVAVSPSDVCRGGSTPSWSLRPSGSVVEAGLRRVFLKKVKNKKMHLDFPQSLLRF</sequence>
<evidence type="ECO:0000313" key="2">
    <source>
        <dbReference type="Proteomes" id="UP000335636"/>
    </source>
</evidence>
<dbReference type="AlphaFoldDB" id="A0A5E4CG69"/>
<gene>
    <name evidence="1" type="ORF">MONAX_5E039255</name>
</gene>
<keyword evidence="2" id="KW-1185">Reference proteome</keyword>
<organism evidence="1 2">
    <name type="scientific">Marmota monax</name>
    <name type="common">Woodchuck</name>
    <dbReference type="NCBI Taxonomy" id="9995"/>
    <lineage>
        <taxon>Eukaryota</taxon>
        <taxon>Metazoa</taxon>
        <taxon>Chordata</taxon>
        <taxon>Craniata</taxon>
        <taxon>Vertebrata</taxon>
        <taxon>Euteleostomi</taxon>
        <taxon>Mammalia</taxon>
        <taxon>Eutheria</taxon>
        <taxon>Euarchontoglires</taxon>
        <taxon>Glires</taxon>
        <taxon>Rodentia</taxon>
        <taxon>Sciuromorpha</taxon>
        <taxon>Sciuridae</taxon>
        <taxon>Xerinae</taxon>
        <taxon>Marmotini</taxon>
        <taxon>Marmota</taxon>
    </lineage>
</organism>
<accession>A0A5E4CG69</accession>
<reference evidence="1" key="1">
    <citation type="submission" date="2019-04" db="EMBL/GenBank/DDBJ databases">
        <authorList>
            <person name="Alioto T."/>
            <person name="Alioto T."/>
        </authorList>
    </citation>
    <scope>NUCLEOTIDE SEQUENCE [LARGE SCALE GENOMIC DNA]</scope>
</reference>
<protein>
    <submittedName>
        <fullName evidence="1">Uncharacterized protein</fullName>
    </submittedName>
</protein>
<dbReference type="EMBL" id="CABDUW010001235">
    <property type="protein sequence ID" value="VTJ79872.1"/>
    <property type="molecule type" value="Genomic_DNA"/>
</dbReference>
<evidence type="ECO:0000313" key="1">
    <source>
        <dbReference type="EMBL" id="VTJ79872.1"/>
    </source>
</evidence>
<feature type="non-terminal residue" evidence="1">
    <location>
        <position position="1"/>
    </location>
</feature>
<name>A0A5E4CG69_MARMO</name>
<dbReference type="Proteomes" id="UP000335636">
    <property type="component" value="Unassembled WGS sequence"/>
</dbReference>